<evidence type="ECO:0000256" key="1">
    <source>
        <dbReference type="SAM" id="MobiDB-lite"/>
    </source>
</evidence>
<organism evidence="3">
    <name type="scientific">Spongospora subterranea</name>
    <dbReference type="NCBI Taxonomy" id="70186"/>
    <lineage>
        <taxon>Eukaryota</taxon>
        <taxon>Sar</taxon>
        <taxon>Rhizaria</taxon>
        <taxon>Endomyxa</taxon>
        <taxon>Phytomyxea</taxon>
        <taxon>Plasmodiophorida</taxon>
        <taxon>Plasmodiophoridae</taxon>
        <taxon>Spongospora</taxon>
    </lineage>
</organism>
<feature type="region of interest" description="Disordered" evidence="1">
    <location>
        <begin position="103"/>
        <end position="136"/>
    </location>
</feature>
<name>A0A0H5QRJ0_9EUKA</name>
<evidence type="ECO:0000256" key="2">
    <source>
        <dbReference type="SAM" id="Phobius"/>
    </source>
</evidence>
<proteinExistence type="predicted"/>
<sequence length="136" mass="14905">MQQGRAPMSFPPIRSSAPERPLAAVVAVEPEPPSYYSAEVRQPAAVVPPPSMPILQRVATLMSVSNEFCISRRTLFKLLFLSVSACIVLVVFISTNGFGRLFNKQQTPSPSDNNQGSDQNPYPIYTVYGTRQATTD</sequence>
<dbReference type="EMBL" id="HACM01003692">
    <property type="protein sequence ID" value="CRZ04134.1"/>
    <property type="molecule type" value="Transcribed_RNA"/>
</dbReference>
<feature type="transmembrane region" description="Helical" evidence="2">
    <location>
        <begin position="78"/>
        <end position="99"/>
    </location>
</feature>
<dbReference type="EMBL" id="HACM01003694">
    <property type="protein sequence ID" value="CRZ04136.1"/>
    <property type="molecule type" value="Transcribed_RNA"/>
</dbReference>
<keyword evidence="2" id="KW-0472">Membrane</keyword>
<keyword evidence="2" id="KW-0812">Transmembrane</keyword>
<protein>
    <submittedName>
        <fullName evidence="3">Uncharacterized protein</fullName>
    </submittedName>
</protein>
<keyword evidence="2" id="KW-1133">Transmembrane helix</keyword>
<evidence type="ECO:0000313" key="3">
    <source>
        <dbReference type="EMBL" id="CRZ04136.1"/>
    </source>
</evidence>
<reference evidence="3" key="1">
    <citation type="submission" date="2015-04" db="EMBL/GenBank/DDBJ databases">
        <title>The genome sequence of the plant pathogenic Rhizarian Plasmodiophora brassicae reveals insights in its biotrophic life cycle and the origin of chitin synthesis.</title>
        <authorList>
            <person name="Schwelm A."/>
            <person name="Fogelqvist J."/>
            <person name="Knaust A."/>
            <person name="Julke S."/>
            <person name="Lilja T."/>
            <person name="Dhandapani V."/>
            <person name="Bonilla-Rosso G."/>
            <person name="Karlsson M."/>
            <person name="Shevchenko A."/>
            <person name="Choi S.R."/>
            <person name="Kim H.G."/>
            <person name="Park J.Y."/>
            <person name="Lim Y.P."/>
            <person name="Ludwig-Muller J."/>
            <person name="Dixelius C."/>
        </authorList>
    </citation>
    <scope>NUCLEOTIDE SEQUENCE</scope>
    <source>
        <tissue evidence="3">Potato root galls</tissue>
    </source>
</reference>
<feature type="non-terminal residue" evidence="3">
    <location>
        <position position="136"/>
    </location>
</feature>
<accession>A0A0H5QRJ0</accession>
<feature type="compositionally biased region" description="Polar residues" evidence="1">
    <location>
        <begin position="103"/>
        <end position="120"/>
    </location>
</feature>
<dbReference type="AlphaFoldDB" id="A0A0H5QRJ0"/>